<dbReference type="Gene3D" id="3.10.620.30">
    <property type="match status" value="1"/>
</dbReference>
<dbReference type="PANTHER" id="PTHR46333">
    <property type="entry name" value="CYTOKINESIS PROTEIN 3"/>
    <property type="match status" value="1"/>
</dbReference>
<dbReference type="Proteomes" id="UP001431199">
    <property type="component" value="Unassembled WGS sequence"/>
</dbReference>
<evidence type="ECO:0000259" key="2">
    <source>
        <dbReference type="SMART" id="SM00460"/>
    </source>
</evidence>
<evidence type="ECO:0000256" key="1">
    <source>
        <dbReference type="SAM" id="MobiDB-lite"/>
    </source>
</evidence>
<keyword evidence="4" id="KW-1185">Reference proteome</keyword>
<dbReference type="PANTHER" id="PTHR46333:SF2">
    <property type="entry name" value="CYTOKINESIS PROTEIN 3"/>
    <property type="match status" value="1"/>
</dbReference>
<accession>A0ABT2M1M6</accession>
<protein>
    <submittedName>
        <fullName evidence="3">Transglutaminase-like domain-containing protein</fullName>
    </submittedName>
</protein>
<comment type="caution">
    <text evidence="3">The sequence shown here is derived from an EMBL/GenBank/DDBJ whole genome shotgun (WGS) entry which is preliminary data.</text>
</comment>
<gene>
    <name evidence="3" type="ORF">N5B56_10040</name>
</gene>
<proteinExistence type="predicted"/>
<organism evidence="3 4">
    <name type="scientific">Eubacterium album</name>
    <dbReference type="NCBI Taxonomy" id="2978477"/>
    <lineage>
        <taxon>Bacteria</taxon>
        <taxon>Bacillati</taxon>
        <taxon>Bacillota</taxon>
        <taxon>Clostridia</taxon>
        <taxon>Eubacteriales</taxon>
        <taxon>Eubacteriaceae</taxon>
        <taxon>Eubacterium</taxon>
    </lineage>
</organism>
<sequence>MEKKKWIAVWGILAVLVVGMGASITLSAVMFNKVSGLKTSVDSTLAKDEDVAQEDDVVIADEYTIKSTKNISDAYKEGKEDSLNKEDKDTLDMAKKVLDEIITDGMSDYEKELAVYNWMVKNIKNDSGMMSVIPTSGQNAATPNGVLKSKTAVCVGYATTFRLFMQMMDIECKVVHTTDRIHSWDEVKLDGEWYHTDIYSDAGSPNYSHFNMNDKECSDNYEWNTDFFPAATGTKYNYAVVNNEKLDDVYKLPKKIKKAIEDKKYFLAYNLGQDVDDEKVSIINAIVQSISNYVTDSYNLSANLIDADNDDKVMAVYISSYNDTSAMDNLSDKVTEKINKAVDKAFSDFAEMSGMEDEDLGDITSNSRTIGSSDEAIENESLNEGAADESESVAAE</sequence>
<dbReference type="SUPFAM" id="SSF54001">
    <property type="entry name" value="Cysteine proteinases"/>
    <property type="match status" value="1"/>
</dbReference>
<feature type="region of interest" description="Disordered" evidence="1">
    <location>
        <begin position="356"/>
        <end position="396"/>
    </location>
</feature>
<evidence type="ECO:0000313" key="4">
    <source>
        <dbReference type="Proteomes" id="UP001431199"/>
    </source>
</evidence>
<feature type="compositionally biased region" description="Polar residues" evidence="1">
    <location>
        <begin position="363"/>
        <end position="372"/>
    </location>
</feature>
<feature type="domain" description="Transglutaminase-like" evidence="2">
    <location>
        <begin position="146"/>
        <end position="200"/>
    </location>
</feature>
<dbReference type="SMART" id="SM00460">
    <property type="entry name" value="TGc"/>
    <property type="match status" value="1"/>
</dbReference>
<reference evidence="3" key="1">
    <citation type="submission" date="2022-09" db="EMBL/GenBank/DDBJ databases">
        <title>Eubacterium sp. LFL-14 isolated from human feces.</title>
        <authorList>
            <person name="Liu F."/>
        </authorList>
    </citation>
    <scope>NUCLEOTIDE SEQUENCE</scope>
    <source>
        <strain evidence="3">LFL-14</strain>
    </source>
</reference>
<evidence type="ECO:0000313" key="3">
    <source>
        <dbReference type="EMBL" id="MCT7399420.1"/>
    </source>
</evidence>
<feature type="compositionally biased region" description="Acidic residues" evidence="1">
    <location>
        <begin position="386"/>
        <end position="396"/>
    </location>
</feature>
<name>A0ABT2M1M6_9FIRM</name>
<dbReference type="Pfam" id="PF01841">
    <property type="entry name" value="Transglut_core"/>
    <property type="match status" value="1"/>
</dbReference>
<dbReference type="InterPro" id="IPR052557">
    <property type="entry name" value="CAP/Cytokinesis_protein"/>
</dbReference>
<dbReference type="EMBL" id="JAODBU010000009">
    <property type="protein sequence ID" value="MCT7399420.1"/>
    <property type="molecule type" value="Genomic_DNA"/>
</dbReference>
<dbReference type="InterPro" id="IPR002931">
    <property type="entry name" value="Transglutaminase-like"/>
</dbReference>
<dbReference type="RefSeq" id="WP_260978850.1">
    <property type="nucleotide sequence ID" value="NZ_JAODBU010000009.1"/>
</dbReference>
<dbReference type="InterPro" id="IPR038765">
    <property type="entry name" value="Papain-like_cys_pep_sf"/>
</dbReference>